<dbReference type="EMBL" id="VBQZ03000254">
    <property type="protein sequence ID" value="MXQ98613.1"/>
    <property type="molecule type" value="Genomic_DNA"/>
</dbReference>
<name>A0A6B0SIK1_9CETA</name>
<protein>
    <submittedName>
        <fullName evidence="1">Uncharacterized protein</fullName>
    </submittedName>
</protein>
<reference evidence="1" key="1">
    <citation type="submission" date="2019-10" db="EMBL/GenBank/DDBJ databases">
        <title>The sequence and de novo assembly of the wild yak genome.</title>
        <authorList>
            <person name="Liu Y."/>
        </authorList>
    </citation>
    <scope>NUCLEOTIDE SEQUENCE [LARGE SCALE GENOMIC DNA]</scope>
    <source>
        <strain evidence="1">WY2019</strain>
    </source>
</reference>
<dbReference type="Proteomes" id="UP000322234">
    <property type="component" value="Unassembled WGS sequence"/>
</dbReference>
<accession>A0A6B0SIK1</accession>
<gene>
    <name evidence="1" type="ORF">E5288_WYG013402</name>
</gene>
<keyword evidence="2" id="KW-1185">Reference proteome</keyword>
<comment type="caution">
    <text evidence="1">The sequence shown here is derived from an EMBL/GenBank/DDBJ whole genome shotgun (WGS) entry which is preliminary data.</text>
</comment>
<evidence type="ECO:0000313" key="2">
    <source>
        <dbReference type="Proteomes" id="UP000322234"/>
    </source>
</evidence>
<evidence type="ECO:0000313" key="1">
    <source>
        <dbReference type="EMBL" id="MXQ98613.1"/>
    </source>
</evidence>
<proteinExistence type="predicted"/>
<dbReference type="AlphaFoldDB" id="A0A6B0SIK1"/>
<sequence>MSRDDLLDKDQEENTFKRPLCKARRSTSPKHQVFFAWKGRFLDFAKAPDPAWPLTMWFFAVFQAAIASSRLCPPPPLPPVEAPVLSAVNESASMPGSVQMS</sequence>
<organism evidence="1 2">
    <name type="scientific">Bos mutus</name>
    <name type="common">wild yak</name>
    <dbReference type="NCBI Taxonomy" id="72004"/>
    <lineage>
        <taxon>Eukaryota</taxon>
        <taxon>Metazoa</taxon>
        <taxon>Chordata</taxon>
        <taxon>Craniata</taxon>
        <taxon>Vertebrata</taxon>
        <taxon>Euteleostomi</taxon>
        <taxon>Mammalia</taxon>
        <taxon>Eutheria</taxon>
        <taxon>Laurasiatheria</taxon>
        <taxon>Artiodactyla</taxon>
        <taxon>Ruminantia</taxon>
        <taxon>Pecora</taxon>
        <taxon>Bovidae</taxon>
        <taxon>Bovinae</taxon>
        <taxon>Bos</taxon>
    </lineage>
</organism>